<evidence type="ECO:0000313" key="2">
    <source>
        <dbReference type="Proteomes" id="UP000032142"/>
    </source>
</evidence>
<dbReference type="Proteomes" id="UP000032142">
    <property type="component" value="Unassembled WGS sequence"/>
</dbReference>
<proteinExistence type="predicted"/>
<dbReference type="EMBL" id="JRRC01038772">
    <property type="protein sequence ID" value="KHF98409.1"/>
    <property type="molecule type" value="Genomic_DNA"/>
</dbReference>
<name>A0A0B0MCC5_GOSAR</name>
<evidence type="ECO:0000313" key="1">
    <source>
        <dbReference type="EMBL" id="KHF98409.1"/>
    </source>
</evidence>
<sequence>MGNQHGLEFTTRVDYMAVSLWQGRSTIYTGRSHACAYLTALTTALSNRTRACHTGMPLPSPSLVQFRKGQF</sequence>
<organism evidence="1 2">
    <name type="scientific">Gossypium arboreum</name>
    <name type="common">Tree cotton</name>
    <name type="synonym">Gossypium nanking</name>
    <dbReference type="NCBI Taxonomy" id="29729"/>
    <lineage>
        <taxon>Eukaryota</taxon>
        <taxon>Viridiplantae</taxon>
        <taxon>Streptophyta</taxon>
        <taxon>Embryophyta</taxon>
        <taxon>Tracheophyta</taxon>
        <taxon>Spermatophyta</taxon>
        <taxon>Magnoliopsida</taxon>
        <taxon>eudicotyledons</taxon>
        <taxon>Gunneridae</taxon>
        <taxon>Pentapetalae</taxon>
        <taxon>rosids</taxon>
        <taxon>malvids</taxon>
        <taxon>Malvales</taxon>
        <taxon>Malvaceae</taxon>
        <taxon>Malvoideae</taxon>
        <taxon>Gossypium</taxon>
    </lineage>
</organism>
<gene>
    <name evidence="1" type="ORF">F383_37668</name>
</gene>
<reference evidence="2" key="1">
    <citation type="submission" date="2014-09" db="EMBL/GenBank/DDBJ databases">
        <authorList>
            <person name="Mudge J."/>
            <person name="Ramaraj T."/>
            <person name="Lindquist I.E."/>
            <person name="Bharti A.K."/>
            <person name="Sundararajan A."/>
            <person name="Cameron C.T."/>
            <person name="Woodward J.E."/>
            <person name="May G.D."/>
            <person name="Brubaker C."/>
            <person name="Broadhvest J."/>
            <person name="Wilkins T.A."/>
        </authorList>
    </citation>
    <scope>NUCLEOTIDE SEQUENCE</scope>
    <source>
        <strain evidence="2">cv. AKA8401</strain>
    </source>
</reference>
<protein>
    <submittedName>
        <fullName evidence="1">Uncharacterized protein</fullName>
    </submittedName>
</protein>
<dbReference type="AlphaFoldDB" id="A0A0B0MCC5"/>
<accession>A0A0B0MCC5</accession>
<comment type="caution">
    <text evidence="1">The sequence shown here is derived from an EMBL/GenBank/DDBJ whole genome shotgun (WGS) entry which is preliminary data.</text>
</comment>
<keyword evidence="2" id="KW-1185">Reference proteome</keyword>